<dbReference type="AlphaFoldDB" id="A0A1F7W478"/>
<name>A0A1F7W478_9BACT</name>
<comment type="caution">
    <text evidence="1">The sequence shown here is derived from an EMBL/GenBank/DDBJ whole genome shotgun (WGS) entry which is preliminary data.</text>
</comment>
<protein>
    <submittedName>
        <fullName evidence="1">Uncharacterized protein</fullName>
    </submittedName>
</protein>
<dbReference type="STRING" id="1802421.A2318_04205"/>
<evidence type="ECO:0000313" key="2">
    <source>
        <dbReference type="Proteomes" id="UP000177331"/>
    </source>
</evidence>
<dbReference type="EMBL" id="MGFD01000039">
    <property type="protein sequence ID" value="OGL97623.1"/>
    <property type="molecule type" value="Genomic_DNA"/>
</dbReference>
<reference evidence="1 2" key="1">
    <citation type="journal article" date="2016" name="Nat. Commun.">
        <title>Thousands of microbial genomes shed light on interconnected biogeochemical processes in an aquifer system.</title>
        <authorList>
            <person name="Anantharaman K."/>
            <person name="Brown C.T."/>
            <person name="Hug L.A."/>
            <person name="Sharon I."/>
            <person name="Castelle C.J."/>
            <person name="Probst A.J."/>
            <person name="Thomas B.C."/>
            <person name="Singh A."/>
            <person name="Wilkins M.J."/>
            <person name="Karaoz U."/>
            <person name="Brodie E.L."/>
            <person name="Williams K.H."/>
            <person name="Hubbard S.S."/>
            <person name="Banfield J.F."/>
        </authorList>
    </citation>
    <scope>NUCLEOTIDE SEQUENCE [LARGE SCALE GENOMIC DNA]</scope>
</reference>
<accession>A0A1F7W478</accession>
<proteinExistence type="predicted"/>
<dbReference type="Proteomes" id="UP000177331">
    <property type="component" value="Unassembled WGS sequence"/>
</dbReference>
<sequence length="77" mass="8900">MKTRRIPEDLHRVQFEAPPSTMTTLLGLKTKMSAPSYTEVLRTALRVLNEIHERVSRGDKLYVKSPDGEIIEIKFIF</sequence>
<evidence type="ECO:0000313" key="1">
    <source>
        <dbReference type="EMBL" id="OGL97623.1"/>
    </source>
</evidence>
<gene>
    <name evidence="1" type="ORF">A2318_04205</name>
</gene>
<organism evidence="1 2">
    <name type="scientific">Candidatus Uhrbacteria bacterium RIFOXYB2_FULL_45_11</name>
    <dbReference type="NCBI Taxonomy" id="1802421"/>
    <lineage>
        <taxon>Bacteria</taxon>
        <taxon>Candidatus Uhriibacteriota</taxon>
    </lineage>
</organism>